<feature type="binding site" evidence="9">
    <location>
        <position position="110"/>
    </location>
    <ligand>
        <name>ATP</name>
        <dbReference type="ChEBI" id="CHEBI:30616"/>
    </ligand>
</feature>
<keyword evidence="6 9" id="KW-0067">ATP-binding</keyword>
<keyword evidence="4 9" id="KW-0547">Nucleotide-binding</keyword>
<dbReference type="PROSITE" id="PS50011">
    <property type="entry name" value="PROTEIN_KINASE_DOM"/>
    <property type="match status" value="1"/>
</dbReference>
<evidence type="ECO:0000256" key="5">
    <source>
        <dbReference type="ARBA" id="ARBA00022777"/>
    </source>
</evidence>
<dbReference type="Proteomes" id="UP000233837">
    <property type="component" value="Unassembled WGS sequence"/>
</dbReference>
<dbReference type="PANTHER" id="PTHR48016:SF5">
    <property type="entry name" value="MITOGEN-ACTIVATED PROTEIN KINASE KINASE KINASE 5"/>
    <property type="match status" value="1"/>
</dbReference>
<dbReference type="InterPro" id="IPR017441">
    <property type="entry name" value="Protein_kinase_ATP_BS"/>
</dbReference>
<evidence type="ECO:0000256" key="7">
    <source>
        <dbReference type="ARBA" id="ARBA00047559"/>
    </source>
</evidence>
<evidence type="ECO:0000256" key="6">
    <source>
        <dbReference type="ARBA" id="ARBA00022840"/>
    </source>
</evidence>
<comment type="catalytic activity">
    <reaction evidence="7">
        <text>L-threonyl-[protein] + ATP = O-phospho-L-threonyl-[protein] + ADP + H(+)</text>
        <dbReference type="Rhea" id="RHEA:46608"/>
        <dbReference type="Rhea" id="RHEA-COMP:11060"/>
        <dbReference type="Rhea" id="RHEA-COMP:11605"/>
        <dbReference type="ChEBI" id="CHEBI:15378"/>
        <dbReference type="ChEBI" id="CHEBI:30013"/>
        <dbReference type="ChEBI" id="CHEBI:30616"/>
        <dbReference type="ChEBI" id="CHEBI:61977"/>
        <dbReference type="ChEBI" id="CHEBI:456216"/>
        <dbReference type="EC" id="2.7.11.25"/>
    </reaction>
</comment>
<keyword evidence="5 12" id="KW-0418">Kinase</keyword>
<reference evidence="12 13" key="1">
    <citation type="journal article" date="2016" name="Sci. Rep.">
        <title>The Dendrobium catenatum Lindl. genome sequence provides insights into polysaccharide synthase, floral development and adaptive evolution.</title>
        <authorList>
            <person name="Zhang G.Q."/>
            <person name="Xu Q."/>
            <person name="Bian C."/>
            <person name="Tsai W.C."/>
            <person name="Yeh C.M."/>
            <person name="Liu K.W."/>
            <person name="Yoshida K."/>
            <person name="Zhang L.S."/>
            <person name="Chang S.B."/>
            <person name="Chen F."/>
            <person name="Shi Y."/>
            <person name="Su Y.Y."/>
            <person name="Zhang Y.Q."/>
            <person name="Chen L.J."/>
            <person name="Yin Y."/>
            <person name="Lin M."/>
            <person name="Huang H."/>
            <person name="Deng H."/>
            <person name="Wang Z.W."/>
            <person name="Zhu S.L."/>
            <person name="Zhao X."/>
            <person name="Deng C."/>
            <person name="Niu S.C."/>
            <person name="Huang J."/>
            <person name="Wang M."/>
            <person name="Liu G.H."/>
            <person name="Yang H.J."/>
            <person name="Xiao X.J."/>
            <person name="Hsiao Y.Y."/>
            <person name="Wu W.L."/>
            <person name="Chen Y.Y."/>
            <person name="Mitsuda N."/>
            <person name="Ohme-Takagi M."/>
            <person name="Luo Y.B."/>
            <person name="Van de Peer Y."/>
            <person name="Liu Z.J."/>
        </authorList>
    </citation>
    <scope>NUCLEOTIDE SEQUENCE [LARGE SCALE GENOMIC DNA]</scope>
    <source>
        <tissue evidence="12">The whole plant</tissue>
    </source>
</reference>
<feature type="region of interest" description="Disordered" evidence="10">
    <location>
        <begin position="1"/>
        <end position="37"/>
    </location>
</feature>
<reference evidence="12 13" key="2">
    <citation type="journal article" date="2017" name="Nature">
        <title>The Apostasia genome and the evolution of orchids.</title>
        <authorList>
            <person name="Zhang G.Q."/>
            <person name="Liu K.W."/>
            <person name="Li Z."/>
            <person name="Lohaus R."/>
            <person name="Hsiao Y.Y."/>
            <person name="Niu S.C."/>
            <person name="Wang J.Y."/>
            <person name="Lin Y.C."/>
            <person name="Xu Q."/>
            <person name="Chen L.J."/>
            <person name="Yoshida K."/>
            <person name="Fujiwara S."/>
            <person name="Wang Z.W."/>
            <person name="Zhang Y.Q."/>
            <person name="Mitsuda N."/>
            <person name="Wang M."/>
            <person name="Liu G.H."/>
            <person name="Pecoraro L."/>
            <person name="Huang H.X."/>
            <person name="Xiao X.J."/>
            <person name="Lin M."/>
            <person name="Wu X.Y."/>
            <person name="Wu W.L."/>
            <person name="Chen Y.Y."/>
            <person name="Chang S.B."/>
            <person name="Sakamoto S."/>
            <person name="Ohme-Takagi M."/>
            <person name="Yagi M."/>
            <person name="Zeng S.J."/>
            <person name="Shen C.Y."/>
            <person name="Yeh C.M."/>
            <person name="Luo Y.B."/>
            <person name="Tsai W.C."/>
            <person name="Van de Peer Y."/>
            <person name="Liu Z.J."/>
        </authorList>
    </citation>
    <scope>NUCLEOTIDE SEQUENCE [LARGE SCALE GENOMIC DNA]</scope>
    <source>
        <tissue evidence="12">The whole plant</tissue>
    </source>
</reference>
<feature type="domain" description="Protein kinase" evidence="11">
    <location>
        <begin position="81"/>
        <end position="239"/>
    </location>
</feature>
<proteinExistence type="inferred from homology"/>
<evidence type="ECO:0000313" key="13">
    <source>
        <dbReference type="Proteomes" id="UP000233837"/>
    </source>
</evidence>
<dbReference type="GO" id="GO:0005737">
    <property type="term" value="C:cytoplasm"/>
    <property type="evidence" value="ECO:0007669"/>
    <property type="project" value="TreeGrafter"/>
</dbReference>
<evidence type="ECO:0000256" key="9">
    <source>
        <dbReference type="PROSITE-ProRule" id="PRU10141"/>
    </source>
</evidence>
<sequence length="239" mass="27014">MSPSYSPAIRSPILKLKNPSAPQSPLHPKIYSENSSAWHDNNMNLNVHPLPLPPGPAVLPQPNFSHQNANKNEGTSMTSQWQKQKLIGSGTFGNVYRATNRHTGALCAMKEVNIIPDDPKSRNRATNSFEISSQLERIYFGYTLVSRLKHLLYNVAFSIVYEIFLRNMMRLEEALSEEANFFFSVLAPIWRSSRPLGMESPLILKTRPLSHTFLKAASAGHWKRTLSHLSRETDSCLIR</sequence>
<dbReference type="InterPro" id="IPR050538">
    <property type="entry name" value="MAP_kinase_kinase_kinase"/>
</dbReference>
<evidence type="ECO:0000256" key="2">
    <source>
        <dbReference type="ARBA" id="ARBA00012406"/>
    </source>
</evidence>
<evidence type="ECO:0000256" key="4">
    <source>
        <dbReference type="ARBA" id="ARBA00022741"/>
    </source>
</evidence>
<accession>A0A2I0WGU7</accession>
<keyword evidence="13" id="KW-1185">Reference proteome</keyword>
<dbReference type="STRING" id="906689.A0A2I0WGU7"/>
<dbReference type="InterPro" id="IPR011009">
    <property type="entry name" value="Kinase-like_dom_sf"/>
</dbReference>
<evidence type="ECO:0000313" key="12">
    <source>
        <dbReference type="EMBL" id="PKU74883.1"/>
    </source>
</evidence>
<dbReference type="SUPFAM" id="SSF56112">
    <property type="entry name" value="Protein kinase-like (PK-like)"/>
    <property type="match status" value="1"/>
</dbReference>
<dbReference type="PANTHER" id="PTHR48016">
    <property type="entry name" value="MAP KINASE KINASE KINASE SSK2-RELATED-RELATED"/>
    <property type="match status" value="1"/>
</dbReference>
<dbReference type="GO" id="GO:0004709">
    <property type="term" value="F:MAP kinase kinase kinase activity"/>
    <property type="evidence" value="ECO:0007669"/>
    <property type="project" value="UniProtKB-EC"/>
</dbReference>
<organism evidence="12 13">
    <name type="scientific">Dendrobium catenatum</name>
    <dbReference type="NCBI Taxonomy" id="906689"/>
    <lineage>
        <taxon>Eukaryota</taxon>
        <taxon>Viridiplantae</taxon>
        <taxon>Streptophyta</taxon>
        <taxon>Embryophyta</taxon>
        <taxon>Tracheophyta</taxon>
        <taxon>Spermatophyta</taxon>
        <taxon>Magnoliopsida</taxon>
        <taxon>Liliopsida</taxon>
        <taxon>Asparagales</taxon>
        <taxon>Orchidaceae</taxon>
        <taxon>Epidendroideae</taxon>
        <taxon>Malaxideae</taxon>
        <taxon>Dendrobiinae</taxon>
        <taxon>Dendrobium</taxon>
    </lineage>
</organism>
<dbReference type="InterPro" id="IPR000719">
    <property type="entry name" value="Prot_kinase_dom"/>
</dbReference>
<evidence type="ECO:0000259" key="11">
    <source>
        <dbReference type="PROSITE" id="PS50011"/>
    </source>
</evidence>
<evidence type="ECO:0000256" key="8">
    <source>
        <dbReference type="ARBA" id="ARBA00048329"/>
    </source>
</evidence>
<gene>
    <name evidence="12" type="primary">YDA</name>
    <name evidence="12" type="ORF">MA16_Dca005074</name>
</gene>
<keyword evidence="3" id="KW-0808">Transferase</keyword>
<evidence type="ECO:0000256" key="3">
    <source>
        <dbReference type="ARBA" id="ARBA00022679"/>
    </source>
</evidence>
<protein>
    <recommendedName>
        <fullName evidence="2">mitogen-activated protein kinase kinase kinase</fullName>
        <ecNumber evidence="2">2.7.11.25</ecNumber>
    </recommendedName>
</protein>
<dbReference type="PROSITE" id="PS00107">
    <property type="entry name" value="PROTEIN_KINASE_ATP"/>
    <property type="match status" value="1"/>
</dbReference>
<comment type="catalytic activity">
    <reaction evidence="8">
        <text>L-seryl-[protein] + ATP = O-phospho-L-seryl-[protein] + ADP + H(+)</text>
        <dbReference type="Rhea" id="RHEA:17989"/>
        <dbReference type="Rhea" id="RHEA-COMP:9863"/>
        <dbReference type="Rhea" id="RHEA-COMP:11604"/>
        <dbReference type="ChEBI" id="CHEBI:15378"/>
        <dbReference type="ChEBI" id="CHEBI:29999"/>
        <dbReference type="ChEBI" id="CHEBI:30616"/>
        <dbReference type="ChEBI" id="CHEBI:83421"/>
        <dbReference type="ChEBI" id="CHEBI:456216"/>
        <dbReference type="EC" id="2.7.11.25"/>
    </reaction>
</comment>
<name>A0A2I0WGU7_9ASPA</name>
<comment type="similarity">
    <text evidence="1">Belongs to the protein kinase superfamily. STE Ser/Thr protein kinase family. MAP kinase kinase kinase subfamily.</text>
</comment>
<dbReference type="EC" id="2.7.11.25" evidence="2"/>
<dbReference type="Gene3D" id="1.10.510.10">
    <property type="entry name" value="Transferase(Phosphotransferase) domain 1"/>
    <property type="match status" value="1"/>
</dbReference>
<evidence type="ECO:0000256" key="10">
    <source>
        <dbReference type="SAM" id="MobiDB-lite"/>
    </source>
</evidence>
<dbReference type="EMBL" id="KZ502668">
    <property type="protein sequence ID" value="PKU74883.1"/>
    <property type="molecule type" value="Genomic_DNA"/>
</dbReference>
<evidence type="ECO:0000256" key="1">
    <source>
        <dbReference type="ARBA" id="ARBA00006529"/>
    </source>
</evidence>
<dbReference type="AlphaFoldDB" id="A0A2I0WGU7"/>
<dbReference type="GO" id="GO:0005524">
    <property type="term" value="F:ATP binding"/>
    <property type="evidence" value="ECO:0007669"/>
    <property type="project" value="UniProtKB-UniRule"/>
</dbReference>